<proteinExistence type="predicted"/>
<gene>
    <name evidence="1" type="ORF">AKJ37_07440</name>
</gene>
<name>A0A133UKH6_9EURY</name>
<evidence type="ECO:0000313" key="2">
    <source>
        <dbReference type="Proteomes" id="UP000070463"/>
    </source>
</evidence>
<dbReference type="EMBL" id="LHXR01000175">
    <property type="protein sequence ID" value="KXA94626.1"/>
    <property type="molecule type" value="Genomic_DNA"/>
</dbReference>
<organism evidence="1 2">
    <name type="scientific">candidate division MSBL1 archaeon SCGC-AAA259I09</name>
    <dbReference type="NCBI Taxonomy" id="1698267"/>
    <lineage>
        <taxon>Archaea</taxon>
        <taxon>Methanobacteriati</taxon>
        <taxon>Methanobacteriota</taxon>
        <taxon>candidate division MSBL1</taxon>
    </lineage>
</organism>
<keyword evidence="2" id="KW-1185">Reference proteome</keyword>
<reference evidence="1 2" key="1">
    <citation type="journal article" date="2016" name="Sci. Rep.">
        <title>Metabolic traits of an uncultured archaeal lineage -MSBL1- from brine pools of the Red Sea.</title>
        <authorList>
            <person name="Mwirichia R."/>
            <person name="Alam I."/>
            <person name="Rashid M."/>
            <person name="Vinu M."/>
            <person name="Ba-Alawi W."/>
            <person name="Anthony Kamau A."/>
            <person name="Kamanda Ngugi D."/>
            <person name="Goker M."/>
            <person name="Klenk H.P."/>
            <person name="Bajic V."/>
            <person name="Stingl U."/>
        </authorList>
    </citation>
    <scope>NUCLEOTIDE SEQUENCE [LARGE SCALE GENOMIC DNA]</scope>
    <source>
        <strain evidence="1">SCGC-AAA259I09</strain>
    </source>
</reference>
<accession>A0A133UKH6</accession>
<dbReference type="AlphaFoldDB" id="A0A133UKH6"/>
<evidence type="ECO:0000313" key="1">
    <source>
        <dbReference type="EMBL" id="KXA94626.1"/>
    </source>
</evidence>
<sequence>MRIKTNLTEEEDYLEIDRYGIAAKLESGLAEFFFVRLMRDEGYNLTRMPEDMAKHLWGEKGRYNFDFTVKKRGDSRKVEVKSLWGTDTRRARLIHSKSKDYETSSCKFETQDIFAVNMWLRTGNIKDFAFAVSEYEENHANGLPCATKKTEISVIMCTRIQLLKLEMEDGLKILIPFGN</sequence>
<dbReference type="Proteomes" id="UP000070463">
    <property type="component" value="Unassembled WGS sequence"/>
</dbReference>
<protein>
    <submittedName>
        <fullName evidence="1">Uncharacterized protein</fullName>
    </submittedName>
</protein>
<comment type="caution">
    <text evidence="1">The sequence shown here is derived from an EMBL/GenBank/DDBJ whole genome shotgun (WGS) entry which is preliminary data.</text>
</comment>